<dbReference type="InterPro" id="IPR035396">
    <property type="entry name" value="Bac_rhamnosid6H"/>
</dbReference>
<comment type="caution">
    <text evidence="4">The sequence shown here is derived from an EMBL/GenBank/DDBJ whole genome shotgun (WGS) entry which is preliminary data.</text>
</comment>
<dbReference type="Gene3D" id="2.60.120.560">
    <property type="entry name" value="Exo-inulinase, domain 1"/>
    <property type="match status" value="1"/>
</dbReference>
<dbReference type="PANTHER" id="PTHR34987:SF4">
    <property type="entry name" value="ALPHA-L-RHAMNOSIDASE C-TERMINAL DOMAIN-CONTAINING PROTEIN"/>
    <property type="match status" value="1"/>
</dbReference>
<evidence type="ECO:0000313" key="5">
    <source>
        <dbReference type="Proteomes" id="UP000737391"/>
    </source>
</evidence>
<dbReference type="Pfam" id="PF17389">
    <property type="entry name" value="Bac_rhamnosid6H"/>
    <property type="match status" value="1"/>
</dbReference>
<accession>A0A9P5B5P0</accession>
<dbReference type="Gene3D" id="2.60.420.10">
    <property type="entry name" value="Maltose phosphorylase, domain 3"/>
    <property type="match status" value="1"/>
</dbReference>
<sequence length="802" mass="86987">MLLQATASLLLVAGSALAGPVARADKNAVIYGSTGTVSLSSDGKEPHIMILDYGENFEGHPTFEVVSASGDTSAFELTYAESKYAFSDYQSDGPLPLAAAMETYRVNRYNITKREIFSNRLVQGAFRYQKLNLSSHGELRLRNIGVEPTVHTTPLTKLPGGFECSDEDFNRIWLTGARTAQLTEIPKDTIPDFWQVSEEGSLVESSAPQALGIAAAAQLTTYQLDFQVKPVTGEFSFSVLSDTINEAIIVTCDIKSGKVTATGASMAGSIPSSANVKVGEWMSVHTMVNMTEISILVNNKTVLDFSQTDKFYGSFGLGAPLGHSAYFRNLKAATLDGTEIYKNDLTDPSFLKDFFMGANPADTIVDGSRRDRIAYSGDLDVALGSTYASTYGKSFAEGSLNILGSYQATPGFFIPTAKIQQEPLKEPLDVNITGLIGYSFNLLNALAKNYEVLGDKEFAKEWAPRATAMLDWAHSQLKNDLFTLDDAAFTGDWNYYDPPQTGASSKFNALYAYSLQQTQDLLKAAGVDTTVYQTRLDNLRKAIHSNLWSDTLQAYVLSNEIPTGFAQDANALAILAGIPQSHNISATSLLSTMNKELQLNAGPLAFSNGTAKSGFAQKISPYSSAYHLRAAFESDDGVIAKRLLKSLWAPMANPTHANYTNCFWETLDPDGTPGLGTYTSLCHGWASAPTAELSRHVLGVQAVEPGYNKWDVKPLTLGLEWAKGRVPTEHGNIEVDWEFKSGLLQMTVSGPKDGNTEGIIYLPRPLPTPLEKSVIKVNGKVVKGDKFTVPSGQTVTIMQTRA</sequence>
<feature type="chain" id="PRO_5040375678" evidence="1">
    <location>
        <begin position="19"/>
        <end position="802"/>
    </location>
</feature>
<dbReference type="InterPro" id="IPR008928">
    <property type="entry name" value="6-hairpin_glycosidase_sf"/>
</dbReference>
<organism evidence="4 5">
    <name type="scientific">Fusarium agapanthi</name>
    <dbReference type="NCBI Taxonomy" id="1803897"/>
    <lineage>
        <taxon>Eukaryota</taxon>
        <taxon>Fungi</taxon>
        <taxon>Dikarya</taxon>
        <taxon>Ascomycota</taxon>
        <taxon>Pezizomycotina</taxon>
        <taxon>Sordariomycetes</taxon>
        <taxon>Hypocreomycetidae</taxon>
        <taxon>Hypocreales</taxon>
        <taxon>Nectriaceae</taxon>
        <taxon>Fusarium</taxon>
        <taxon>Fusarium fujikuroi species complex</taxon>
    </lineage>
</organism>
<dbReference type="Pfam" id="PF17390">
    <property type="entry name" value="Bac_rhamnosid_C"/>
    <property type="match status" value="1"/>
</dbReference>
<keyword evidence="1" id="KW-0732">Signal</keyword>
<dbReference type="PANTHER" id="PTHR34987">
    <property type="entry name" value="C, PUTATIVE (AFU_ORTHOLOGUE AFUA_3G02880)-RELATED"/>
    <property type="match status" value="1"/>
</dbReference>
<evidence type="ECO:0000256" key="1">
    <source>
        <dbReference type="SAM" id="SignalP"/>
    </source>
</evidence>
<dbReference type="OrthoDB" id="10036721at2759"/>
<name>A0A9P5B5P0_9HYPO</name>
<reference evidence="4" key="1">
    <citation type="submission" date="2020-01" db="EMBL/GenBank/DDBJ databases">
        <title>Identification and distribution of gene clusters putatively required for synthesis of sphingolipid metabolism inhibitors in phylogenetically diverse species of the filamentous fungus Fusarium.</title>
        <authorList>
            <person name="Kim H.-S."/>
            <person name="Busman M."/>
            <person name="Brown D.W."/>
            <person name="Divon H."/>
            <person name="Uhlig S."/>
            <person name="Proctor R.H."/>
        </authorList>
    </citation>
    <scope>NUCLEOTIDE SEQUENCE</scope>
    <source>
        <strain evidence="4">NRRL 31653</strain>
    </source>
</reference>
<feature type="signal peptide" evidence="1">
    <location>
        <begin position="1"/>
        <end position="18"/>
    </location>
</feature>
<dbReference type="SUPFAM" id="SSF48208">
    <property type="entry name" value="Six-hairpin glycosidases"/>
    <property type="match status" value="1"/>
</dbReference>
<dbReference type="EMBL" id="LUFC02000675">
    <property type="protein sequence ID" value="KAF4495236.1"/>
    <property type="molecule type" value="Genomic_DNA"/>
</dbReference>
<dbReference type="Gene3D" id="1.50.10.10">
    <property type="match status" value="1"/>
</dbReference>
<dbReference type="InterPro" id="IPR035398">
    <property type="entry name" value="Bac_rhamnosid_C"/>
</dbReference>
<gene>
    <name evidence="4" type="ORF">FAGAP_8632</name>
</gene>
<feature type="domain" description="Alpha-L-rhamnosidase C-terminal" evidence="3">
    <location>
        <begin position="699"/>
        <end position="764"/>
    </location>
</feature>
<dbReference type="AlphaFoldDB" id="A0A9P5B5P0"/>
<feature type="domain" description="Alpha-L-rhamnosidase six-hairpin glycosidase" evidence="2">
    <location>
        <begin position="358"/>
        <end position="583"/>
    </location>
</feature>
<dbReference type="InterPro" id="IPR012341">
    <property type="entry name" value="6hp_glycosidase-like_sf"/>
</dbReference>
<evidence type="ECO:0000313" key="4">
    <source>
        <dbReference type="EMBL" id="KAF4495236.1"/>
    </source>
</evidence>
<evidence type="ECO:0000259" key="3">
    <source>
        <dbReference type="Pfam" id="PF17390"/>
    </source>
</evidence>
<proteinExistence type="predicted"/>
<dbReference type="GO" id="GO:0005975">
    <property type="term" value="P:carbohydrate metabolic process"/>
    <property type="evidence" value="ECO:0007669"/>
    <property type="project" value="InterPro"/>
</dbReference>
<dbReference type="Proteomes" id="UP000737391">
    <property type="component" value="Unassembled WGS sequence"/>
</dbReference>
<keyword evidence="5" id="KW-1185">Reference proteome</keyword>
<protein>
    <submittedName>
        <fullName evidence="4">Alpha-L-rhamnosidase C</fullName>
    </submittedName>
</protein>
<evidence type="ECO:0000259" key="2">
    <source>
        <dbReference type="Pfam" id="PF17389"/>
    </source>
</evidence>
<dbReference type="GO" id="GO:0003824">
    <property type="term" value="F:catalytic activity"/>
    <property type="evidence" value="ECO:0007669"/>
    <property type="project" value="UniProtKB-ARBA"/>
</dbReference>